<comment type="caution">
    <text evidence="1">The sequence shown here is derived from an EMBL/GenBank/DDBJ whole genome shotgun (WGS) entry which is preliminary data.</text>
</comment>
<gene>
    <name evidence="1" type="ORF">EIM44_11215</name>
</gene>
<name>A0A3R8LA68_BIBTR</name>
<dbReference type="Pfam" id="PF10987">
    <property type="entry name" value="DUF2806"/>
    <property type="match status" value="1"/>
</dbReference>
<dbReference type="RefSeq" id="WP_125135390.1">
    <property type="nucleotide sequence ID" value="NZ_RRUC01000050.1"/>
</dbReference>
<sequence>MEWGWLINLAEKIGIDIWQNNPERILRIGRIQNQLSEEKIIGEAKAKVYAEHEANRLKKKLAEAEPEEHPKIIGEIAVINHKIELLTQQQNTINSFIETLKEIEGLPEGKLSEPDNDWLREWSKNAGRFSNDDAYRLWGKVLAGEMKKPGTFSYRVLDGLRNLSKDDANLILKMAPFVTDGLIYRTNDLIFNMGTSWGDWYQLEEIGVVKHVGSVSTSSKSTIVQDTKMYIRGLSHILVLSSSIPKDISEPIIILTELGSAILSLIKPTFIEDINLTHKQEEYMIQLGNYLEKQYQVHCYVIKMTSN</sequence>
<evidence type="ECO:0000313" key="2">
    <source>
        <dbReference type="Proteomes" id="UP000276010"/>
    </source>
</evidence>
<accession>A0A3R8LA68</accession>
<proteinExistence type="predicted"/>
<dbReference type="AlphaFoldDB" id="A0A3R8LA68"/>
<dbReference type="InterPro" id="IPR021254">
    <property type="entry name" value="DUF2806"/>
</dbReference>
<dbReference type="EMBL" id="RRUC01000050">
    <property type="protein sequence ID" value="RRN00426.1"/>
    <property type="molecule type" value="Genomic_DNA"/>
</dbReference>
<dbReference type="Proteomes" id="UP000276010">
    <property type="component" value="Unassembled WGS sequence"/>
</dbReference>
<organism evidence="1 2">
    <name type="scientific">Bibersteinia trehalosi</name>
    <name type="common">Pasteurella trehalosi</name>
    <dbReference type="NCBI Taxonomy" id="47735"/>
    <lineage>
        <taxon>Bacteria</taxon>
        <taxon>Pseudomonadati</taxon>
        <taxon>Pseudomonadota</taxon>
        <taxon>Gammaproteobacteria</taxon>
        <taxon>Pasteurellales</taxon>
        <taxon>Pasteurellaceae</taxon>
        <taxon>Bibersteinia</taxon>
    </lineage>
</organism>
<evidence type="ECO:0000313" key="1">
    <source>
        <dbReference type="EMBL" id="RRN00426.1"/>
    </source>
</evidence>
<reference evidence="1 2" key="1">
    <citation type="submission" date="2018-11" db="EMBL/GenBank/DDBJ databases">
        <title>Whole genome sequence of Bibersteinia trehalosi strain OADDL-BT1 an multidrug resistant pathogen isolate.</title>
        <authorList>
            <person name="Couger M."/>
            <person name="Ramachandran A."/>
        </authorList>
    </citation>
    <scope>NUCLEOTIDE SEQUENCE [LARGE SCALE GENOMIC DNA]</scope>
    <source>
        <strain evidence="1 2">OADDL-BT1</strain>
    </source>
</reference>
<protein>
    <submittedName>
        <fullName evidence="1">DUF2806 domain-containing protein</fullName>
    </submittedName>
</protein>